<evidence type="ECO:0000313" key="3">
    <source>
        <dbReference type="Proteomes" id="UP001141619"/>
    </source>
</evidence>
<evidence type="ECO:0000313" key="2">
    <source>
        <dbReference type="EMBL" id="MDA5193763.1"/>
    </source>
</evidence>
<keyword evidence="1" id="KW-1133">Transmembrane helix</keyword>
<keyword evidence="1" id="KW-0472">Membrane</keyword>
<accession>A0A9X3TY26</accession>
<dbReference type="AlphaFoldDB" id="A0A9X3TY26"/>
<proteinExistence type="predicted"/>
<feature type="transmembrane region" description="Helical" evidence="1">
    <location>
        <begin position="97"/>
        <end position="116"/>
    </location>
</feature>
<dbReference type="RefSeq" id="WP_274943458.1">
    <property type="nucleotide sequence ID" value="NZ_JANWOI010000002.1"/>
</dbReference>
<sequence length="119" mass="12400">MDFLAIDPLAVLAAGAAIFAISLVWQGLVMKTWPGVTPVIARAVLALVTAYALGLIIVWSGMTGRVPGAILGFIAALGLIAPALLQLTFSEQRPVTLFRLGLIHILIELTVAGAILGGW</sequence>
<organism evidence="2 3">
    <name type="scientific">Govanella unica</name>
    <dbReference type="NCBI Taxonomy" id="2975056"/>
    <lineage>
        <taxon>Bacteria</taxon>
        <taxon>Pseudomonadati</taxon>
        <taxon>Pseudomonadota</taxon>
        <taxon>Alphaproteobacteria</taxon>
        <taxon>Emcibacterales</taxon>
        <taxon>Govanellaceae</taxon>
        <taxon>Govanella</taxon>
    </lineage>
</organism>
<evidence type="ECO:0000256" key="1">
    <source>
        <dbReference type="SAM" id="Phobius"/>
    </source>
</evidence>
<comment type="caution">
    <text evidence="2">The sequence shown here is derived from an EMBL/GenBank/DDBJ whole genome shotgun (WGS) entry which is preliminary data.</text>
</comment>
<dbReference type="EMBL" id="JANWOI010000002">
    <property type="protein sequence ID" value="MDA5193763.1"/>
    <property type="molecule type" value="Genomic_DNA"/>
</dbReference>
<name>A0A9X3TY26_9PROT</name>
<feature type="transmembrane region" description="Helical" evidence="1">
    <location>
        <begin position="6"/>
        <end position="28"/>
    </location>
</feature>
<keyword evidence="3" id="KW-1185">Reference proteome</keyword>
<protein>
    <submittedName>
        <fullName evidence="2">DUF1761 domain-containing protein</fullName>
    </submittedName>
</protein>
<dbReference type="Proteomes" id="UP001141619">
    <property type="component" value="Unassembled WGS sequence"/>
</dbReference>
<gene>
    <name evidence="2" type="ORF">NYP16_07335</name>
</gene>
<keyword evidence="1" id="KW-0812">Transmembrane</keyword>
<feature type="transmembrane region" description="Helical" evidence="1">
    <location>
        <begin position="66"/>
        <end position="85"/>
    </location>
</feature>
<reference evidence="2" key="1">
    <citation type="submission" date="2022-08" db="EMBL/GenBank/DDBJ databases">
        <authorList>
            <person name="Vandamme P."/>
            <person name="Hettiarachchi A."/>
            <person name="Peeters C."/>
            <person name="Cnockaert M."/>
            <person name="Carlier A."/>
        </authorList>
    </citation>
    <scope>NUCLEOTIDE SEQUENCE</scope>
    <source>
        <strain evidence="2">LMG 31809</strain>
    </source>
</reference>
<reference evidence="2" key="2">
    <citation type="journal article" date="2023" name="Syst. Appl. Microbiol.">
        <title>Govania unica gen. nov., sp. nov., a rare biosphere bacterium that represents a novel family in the class Alphaproteobacteria.</title>
        <authorList>
            <person name="Vandamme P."/>
            <person name="Peeters C."/>
            <person name="Hettiarachchi A."/>
            <person name="Cnockaert M."/>
            <person name="Carlier A."/>
        </authorList>
    </citation>
    <scope>NUCLEOTIDE SEQUENCE</scope>
    <source>
        <strain evidence="2">LMG 31809</strain>
    </source>
</reference>
<feature type="transmembrane region" description="Helical" evidence="1">
    <location>
        <begin position="40"/>
        <end position="60"/>
    </location>
</feature>